<dbReference type="PROSITE" id="PS51420">
    <property type="entry name" value="RHO"/>
    <property type="match status" value="1"/>
</dbReference>
<gene>
    <name evidence="24" type="ORF">P8C59_008295</name>
</gene>
<dbReference type="SMART" id="SM00176">
    <property type="entry name" value="RAN"/>
    <property type="match status" value="1"/>
</dbReference>
<comment type="similarity">
    <text evidence="4 22">Belongs to the MICOS complex subunit Mic60 family.</text>
</comment>
<evidence type="ECO:0000256" key="17">
    <source>
        <dbReference type="ARBA" id="ARBA00023134"/>
    </source>
</evidence>
<evidence type="ECO:0000256" key="22">
    <source>
        <dbReference type="RuleBase" id="RU363000"/>
    </source>
</evidence>
<evidence type="ECO:0000256" key="12">
    <source>
        <dbReference type="ARBA" id="ARBA00022927"/>
    </source>
</evidence>
<dbReference type="InterPro" id="IPR027417">
    <property type="entry name" value="P-loop_NTPase"/>
</dbReference>
<dbReference type="InterPro" id="IPR001806">
    <property type="entry name" value="Small_GTPase"/>
</dbReference>
<comment type="subunit">
    <text evidence="5 22">Component of the mitochondrial contact site and cristae organizing system (MICOS) complex.</text>
</comment>
<dbReference type="Pfam" id="PF09731">
    <property type="entry name" value="Mitofilin"/>
    <property type="match status" value="1"/>
</dbReference>
<accession>A0AAD9MI57</accession>
<evidence type="ECO:0000256" key="16">
    <source>
        <dbReference type="ARBA" id="ARBA00023128"/>
    </source>
</evidence>
<keyword evidence="25" id="KW-1185">Reference proteome</keyword>
<evidence type="ECO:0000256" key="13">
    <source>
        <dbReference type="ARBA" id="ARBA00022946"/>
    </source>
</evidence>
<keyword evidence="15" id="KW-0175">Coiled coil</keyword>
<feature type="region of interest" description="Disordered" evidence="23">
    <location>
        <begin position="187"/>
        <end position="223"/>
    </location>
</feature>
<dbReference type="AlphaFoldDB" id="A0AAD9MI57"/>
<evidence type="ECO:0000256" key="8">
    <source>
        <dbReference type="ARBA" id="ARBA00022475"/>
    </source>
</evidence>
<keyword evidence="18 22" id="KW-0472">Membrane</keyword>
<keyword evidence="10" id="KW-0547">Nucleotide-binding</keyword>
<keyword evidence="11 22" id="KW-0999">Mitochondrion inner membrane</keyword>
<dbReference type="PROSITE" id="PS51419">
    <property type="entry name" value="RAB"/>
    <property type="match status" value="1"/>
</dbReference>
<evidence type="ECO:0000256" key="21">
    <source>
        <dbReference type="ARBA" id="ARBA00025571"/>
    </source>
</evidence>
<proteinExistence type="inferred from homology"/>
<dbReference type="SMART" id="SM00174">
    <property type="entry name" value="RHO"/>
    <property type="match status" value="1"/>
</dbReference>
<evidence type="ECO:0000256" key="18">
    <source>
        <dbReference type="ARBA" id="ARBA00023136"/>
    </source>
</evidence>
<dbReference type="GO" id="GO:0005886">
    <property type="term" value="C:plasma membrane"/>
    <property type="evidence" value="ECO:0007669"/>
    <property type="project" value="UniProtKB-SubCell"/>
</dbReference>
<feature type="compositionally biased region" description="Basic and acidic residues" evidence="23">
    <location>
        <begin position="457"/>
        <end position="474"/>
    </location>
</feature>
<evidence type="ECO:0000256" key="2">
    <source>
        <dbReference type="ARBA" id="ARBA00004434"/>
    </source>
</evidence>
<dbReference type="FunFam" id="3.40.50.300:FF:000464">
    <property type="entry name" value="GTP-binding protein ypt5"/>
    <property type="match status" value="1"/>
</dbReference>
<evidence type="ECO:0000313" key="25">
    <source>
        <dbReference type="Proteomes" id="UP001217918"/>
    </source>
</evidence>
<evidence type="ECO:0000256" key="6">
    <source>
        <dbReference type="ARBA" id="ARBA00018116"/>
    </source>
</evidence>
<dbReference type="GO" id="GO:0061617">
    <property type="term" value="C:MICOS complex"/>
    <property type="evidence" value="ECO:0007669"/>
    <property type="project" value="TreeGrafter"/>
</dbReference>
<dbReference type="NCBIfam" id="TIGR00231">
    <property type="entry name" value="small_GTP"/>
    <property type="match status" value="1"/>
</dbReference>
<keyword evidence="12" id="KW-0653">Protein transport</keyword>
<comment type="similarity">
    <text evidence="3">Belongs to the small GTPase superfamily. Rab family.</text>
</comment>
<dbReference type="GO" id="GO:0003924">
    <property type="term" value="F:GTPase activity"/>
    <property type="evidence" value="ECO:0007669"/>
    <property type="project" value="InterPro"/>
</dbReference>
<dbReference type="GO" id="GO:0005525">
    <property type="term" value="F:GTP binding"/>
    <property type="evidence" value="ECO:0007669"/>
    <property type="project" value="UniProtKB-KW"/>
</dbReference>
<comment type="subcellular location">
    <subcellularLocation>
        <location evidence="1">Cell membrane</location>
        <topology evidence="1">Lipid-anchor</topology>
        <orientation evidence="1">Cytoplasmic side</orientation>
    </subcellularLocation>
    <subcellularLocation>
        <location evidence="2 22">Mitochondrion inner membrane</location>
        <topology evidence="2 22">Single-pass membrane protein</topology>
    </subcellularLocation>
</comment>
<evidence type="ECO:0000256" key="3">
    <source>
        <dbReference type="ARBA" id="ARBA00006270"/>
    </source>
</evidence>
<feature type="compositionally biased region" description="Pro residues" evidence="23">
    <location>
        <begin position="292"/>
        <end position="318"/>
    </location>
</feature>
<evidence type="ECO:0000256" key="1">
    <source>
        <dbReference type="ARBA" id="ARBA00004342"/>
    </source>
</evidence>
<sequence length="913" mass="99416">MSTRGAPGPRGPNNRFAQFKLVLLGESAVGKSSIVLRFVKDQFDSYRESTIGAAFLTQTISLDENTTVKFEIWDTAGQERYKSLAPMYYRNANCAVVVYDITQASSLDKAKSWVKELQRQANENIIIALAGNKLDLVTEQPDKRAIPAGEAEAYAKEAGLLFFETSAKTAENVRELFTAIAKRLPLDQAGPRHARPGQRPGVSLGDNQTTQAPGPCSSLPSVRALGSRPLAPAAGRQWHAAVVSGQRSYSIRHNDRPSTHLENPAVLPPSQTLTAATTPPPAATIPKDNIPLTPPPPPPPPTHSVPPPPVPPPPPPTAAAPKRRRFVRRLRNYALMITVLGALGFGGGVWYSRINDEFHDLFTQYVPYGEQAVLYLEERDFRQRFPAAALRKTSTPRDGETQVKIPAQSGASWRVADDDDRHSSALPKAAFAAKDAVTPKTDPPLVVREARMETAKLAETEARETTTKEKDVRSTKVAAPASDKSSDPKTKTAPSLDPAVPAAKKASAGNASEDVSEQSVSGQKGYRPPEVNEPSSWPPASPIDPLSVNEASEPIVQELVHMLNDIIFVINADGAEEKYGRTISKAKDELNEVGRHIREMKEYAEQQAADQVRAKVDDFDRAATHLVARVEAAMAAQEAAWRREFGAEMDRLHAAYDAKVRTVAERERQVGEARADSQLLAQALELQRQFARDVKAQVEEERGARLGRLEALHRSVADLEALATDVNRVVDASLQTQRLHVAIDAVKAGLADPAQPRPFIRELVALKETAGDDAAVVAAAIASIDPKAYQRGVASHAELVDRFRRVAGEVRKASLLPEDAGVASLASSWALSKLLFQKKGLAAGDDVESILTRTHTFLEQGDLDRAAREMNGLAGWAKVLSKDWLAEIRKVLEVKQALEVIEAEARLQSLRLD</sequence>
<keyword evidence="14 22" id="KW-1133">Transmembrane helix</keyword>
<evidence type="ECO:0000256" key="4">
    <source>
        <dbReference type="ARBA" id="ARBA00010877"/>
    </source>
</evidence>
<dbReference type="PANTHER" id="PTHR15415:SF7">
    <property type="entry name" value="MICOS COMPLEX SUBUNIT MIC60"/>
    <property type="match status" value="1"/>
</dbReference>
<organism evidence="24 25">
    <name type="scientific">Phyllachora maydis</name>
    <dbReference type="NCBI Taxonomy" id="1825666"/>
    <lineage>
        <taxon>Eukaryota</taxon>
        <taxon>Fungi</taxon>
        <taxon>Dikarya</taxon>
        <taxon>Ascomycota</taxon>
        <taxon>Pezizomycotina</taxon>
        <taxon>Sordariomycetes</taxon>
        <taxon>Sordariomycetidae</taxon>
        <taxon>Phyllachorales</taxon>
        <taxon>Phyllachoraceae</taxon>
        <taxon>Phyllachora</taxon>
    </lineage>
</organism>
<dbReference type="GO" id="GO:0042407">
    <property type="term" value="P:cristae formation"/>
    <property type="evidence" value="ECO:0007669"/>
    <property type="project" value="TreeGrafter"/>
</dbReference>
<feature type="transmembrane region" description="Helical" evidence="22">
    <location>
        <begin position="332"/>
        <end position="351"/>
    </location>
</feature>
<comment type="caution">
    <text evidence="24">The sequence shown here is derived from an EMBL/GenBank/DDBJ whole genome shotgun (WGS) entry which is preliminary data.</text>
</comment>
<protein>
    <recommendedName>
        <fullName evidence="6 22">MICOS complex subunit MIC60</fullName>
    </recommendedName>
    <alternativeName>
        <fullName evidence="22">Mitofilin</fullName>
    </alternativeName>
</protein>
<dbReference type="EMBL" id="JAQQPM010000007">
    <property type="protein sequence ID" value="KAK2074058.1"/>
    <property type="molecule type" value="Genomic_DNA"/>
</dbReference>
<dbReference type="Pfam" id="PF00071">
    <property type="entry name" value="Ras"/>
    <property type="match status" value="1"/>
</dbReference>
<keyword evidence="13" id="KW-0809">Transit peptide</keyword>
<dbReference type="PRINTS" id="PR00449">
    <property type="entry name" value="RASTRNSFRMNG"/>
</dbReference>
<evidence type="ECO:0000256" key="7">
    <source>
        <dbReference type="ARBA" id="ARBA00022448"/>
    </source>
</evidence>
<keyword evidence="8" id="KW-1003">Cell membrane</keyword>
<evidence type="ECO:0000256" key="9">
    <source>
        <dbReference type="ARBA" id="ARBA00022692"/>
    </source>
</evidence>
<dbReference type="GO" id="GO:0016050">
    <property type="term" value="P:vesicle organization"/>
    <property type="evidence" value="ECO:0007669"/>
    <property type="project" value="UniProtKB-ARBA"/>
</dbReference>
<dbReference type="SMART" id="SM00175">
    <property type="entry name" value="RAB"/>
    <property type="match status" value="1"/>
</dbReference>
<evidence type="ECO:0000256" key="23">
    <source>
        <dbReference type="SAM" id="MobiDB-lite"/>
    </source>
</evidence>
<dbReference type="GO" id="GO:0005768">
    <property type="term" value="C:endosome"/>
    <property type="evidence" value="ECO:0007669"/>
    <property type="project" value="UniProtKB-ARBA"/>
</dbReference>
<reference evidence="24" key="1">
    <citation type="journal article" date="2023" name="Mol. Plant Microbe Interact.">
        <title>Elucidating the Obligate Nature and Biological Capacity of an Invasive Fungal Corn Pathogen.</title>
        <authorList>
            <person name="MacCready J.S."/>
            <person name="Roggenkamp E.M."/>
            <person name="Gdanetz K."/>
            <person name="Chilvers M.I."/>
        </authorList>
    </citation>
    <scope>NUCLEOTIDE SEQUENCE</scope>
    <source>
        <strain evidence="24">PM02</strain>
    </source>
</reference>
<keyword evidence="20" id="KW-0636">Prenylation</keyword>
<keyword evidence="17" id="KW-0342">GTP-binding</keyword>
<dbReference type="GO" id="GO:0016192">
    <property type="term" value="P:vesicle-mediated transport"/>
    <property type="evidence" value="ECO:0007669"/>
    <property type="project" value="UniProtKB-ARBA"/>
</dbReference>
<evidence type="ECO:0000256" key="10">
    <source>
        <dbReference type="ARBA" id="ARBA00022741"/>
    </source>
</evidence>
<feature type="region of interest" description="Disordered" evidence="23">
    <location>
        <begin position="457"/>
        <end position="545"/>
    </location>
</feature>
<dbReference type="Proteomes" id="UP001217918">
    <property type="component" value="Unassembled WGS sequence"/>
</dbReference>
<dbReference type="GO" id="GO:0015031">
    <property type="term" value="P:protein transport"/>
    <property type="evidence" value="ECO:0007669"/>
    <property type="project" value="UniProtKB-KW"/>
</dbReference>
<keyword evidence="9 22" id="KW-0812">Transmembrane</keyword>
<dbReference type="InterPro" id="IPR005225">
    <property type="entry name" value="Small_GTP-bd"/>
</dbReference>
<dbReference type="PROSITE" id="PS51421">
    <property type="entry name" value="RAS"/>
    <property type="match status" value="1"/>
</dbReference>
<keyword evidence="7" id="KW-0813">Transport</keyword>
<evidence type="ECO:0000256" key="11">
    <source>
        <dbReference type="ARBA" id="ARBA00022792"/>
    </source>
</evidence>
<name>A0AAD9MI57_9PEZI</name>
<evidence type="ECO:0000256" key="20">
    <source>
        <dbReference type="ARBA" id="ARBA00023289"/>
    </source>
</evidence>
<keyword evidence="16 22" id="KW-0496">Mitochondrion</keyword>
<dbReference type="SUPFAM" id="SSF52540">
    <property type="entry name" value="P-loop containing nucleoside triphosphate hydrolases"/>
    <property type="match status" value="1"/>
</dbReference>
<dbReference type="CDD" id="cd01860">
    <property type="entry name" value="Rab5_related"/>
    <property type="match status" value="1"/>
</dbReference>
<evidence type="ECO:0000256" key="14">
    <source>
        <dbReference type="ARBA" id="ARBA00022989"/>
    </source>
</evidence>
<dbReference type="PANTHER" id="PTHR15415">
    <property type="entry name" value="MITOFILIN"/>
    <property type="match status" value="1"/>
</dbReference>
<evidence type="ECO:0000313" key="24">
    <source>
        <dbReference type="EMBL" id="KAK2074058.1"/>
    </source>
</evidence>
<dbReference type="Gene3D" id="3.40.50.300">
    <property type="entry name" value="P-loop containing nucleotide triphosphate hydrolases"/>
    <property type="match status" value="1"/>
</dbReference>
<feature type="region of interest" description="Disordered" evidence="23">
    <location>
        <begin position="249"/>
        <end position="322"/>
    </location>
</feature>
<evidence type="ECO:0000256" key="15">
    <source>
        <dbReference type="ARBA" id="ARBA00023054"/>
    </source>
</evidence>
<evidence type="ECO:0000256" key="5">
    <source>
        <dbReference type="ARBA" id="ARBA00011875"/>
    </source>
</evidence>
<dbReference type="InterPro" id="IPR019133">
    <property type="entry name" value="MIC60"/>
</dbReference>
<comment type="function">
    <text evidence="21">Component of the MICOS complex, a large protein complex of the mitochondrial inner membrane that plays crucial roles in the maintenance of crista junctions, inner membrane architecture, and formation of contact sites to the outer membrane. Plays a role in keeping cristae membranes connected to the inner boundary membrane. Also promotes protein import via the mitochondrial intermembrane space assembly (MIA) pathway.</text>
</comment>
<keyword evidence="19" id="KW-0449">Lipoprotein</keyword>
<evidence type="ECO:0000256" key="19">
    <source>
        <dbReference type="ARBA" id="ARBA00023288"/>
    </source>
</evidence>
<dbReference type="SMART" id="SM00173">
    <property type="entry name" value="RAS"/>
    <property type="match status" value="1"/>
</dbReference>